<dbReference type="GO" id="GO:0004081">
    <property type="term" value="F:bis(5'-nucleosyl)-tetraphosphatase (asymmetrical) activity"/>
    <property type="evidence" value="ECO:0007669"/>
    <property type="project" value="TreeGrafter"/>
</dbReference>
<dbReference type="InterPro" id="IPR020476">
    <property type="entry name" value="Nudix_hydrolase"/>
</dbReference>
<protein>
    <submittedName>
        <fullName evidence="5">NUDIX hydrolase</fullName>
    </submittedName>
</protein>
<dbReference type="Gene3D" id="3.90.79.10">
    <property type="entry name" value="Nucleoside Triphosphate Pyrophosphohydrolase"/>
    <property type="match status" value="1"/>
</dbReference>
<dbReference type="Pfam" id="PF00293">
    <property type="entry name" value="NUDIX"/>
    <property type="match status" value="1"/>
</dbReference>
<dbReference type="PANTHER" id="PTHR21340">
    <property type="entry name" value="DIADENOSINE 5,5-P1,P4-TETRAPHOSPHATE PYROPHOSPHOHYDROLASE MUTT"/>
    <property type="match status" value="1"/>
</dbReference>
<dbReference type="GO" id="GO:0006167">
    <property type="term" value="P:AMP biosynthetic process"/>
    <property type="evidence" value="ECO:0007669"/>
    <property type="project" value="TreeGrafter"/>
</dbReference>
<evidence type="ECO:0000259" key="4">
    <source>
        <dbReference type="PROSITE" id="PS51462"/>
    </source>
</evidence>
<evidence type="ECO:0000313" key="5">
    <source>
        <dbReference type="EMBL" id="AVR96464.1"/>
    </source>
</evidence>
<dbReference type="InterPro" id="IPR020084">
    <property type="entry name" value="NUDIX_hydrolase_CS"/>
</dbReference>
<dbReference type="KEGG" id="masz:C9I28_12715"/>
<dbReference type="PANTHER" id="PTHR21340:SF0">
    <property type="entry name" value="BIS(5'-NUCLEOSYL)-TETRAPHOSPHATASE [ASYMMETRICAL]"/>
    <property type="match status" value="1"/>
</dbReference>
<dbReference type="PRINTS" id="PR00502">
    <property type="entry name" value="NUDIXFAMILY"/>
</dbReference>
<evidence type="ECO:0000256" key="1">
    <source>
        <dbReference type="ARBA" id="ARBA00001946"/>
    </source>
</evidence>
<evidence type="ECO:0000256" key="3">
    <source>
        <dbReference type="RuleBase" id="RU003476"/>
    </source>
</evidence>
<dbReference type="Proteomes" id="UP000240505">
    <property type="component" value="Chromosome"/>
</dbReference>
<dbReference type="InterPro" id="IPR000086">
    <property type="entry name" value="NUDIX_hydrolase_dom"/>
</dbReference>
<dbReference type="PROSITE" id="PS00893">
    <property type="entry name" value="NUDIX_BOX"/>
    <property type="match status" value="1"/>
</dbReference>
<keyword evidence="2 3" id="KW-0378">Hydrolase</keyword>
<comment type="cofactor">
    <cofactor evidence="1">
        <name>Mg(2+)</name>
        <dbReference type="ChEBI" id="CHEBI:18420"/>
    </cofactor>
</comment>
<proteinExistence type="inferred from homology"/>
<evidence type="ECO:0000313" key="6">
    <source>
        <dbReference type="Proteomes" id="UP000240505"/>
    </source>
</evidence>
<dbReference type="InterPro" id="IPR015797">
    <property type="entry name" value="NUDIX_hydrolase-like_dom_sf"/>
</dbReference>
<dbReference type="GO" id="GO:0006754">
    <property type="term" value="P:ATP biosynthetic process"/>
    <property type="evidence" value="ECO:0007669"/>
    <property type="project" value="TreeGrafter"/>
</dbReference>
<keyword evidence="6" id="KW-1185">Reference proteome</keyword>
<dbReference type="InterPro" id="IPR051325">
    <property type="entry name" value="Nudix_hydrolase_domain"/>
</dbReference>
<dbReference type="SUPFAM" id="SSF55811">
    <property type="entry name" value="Nudix"/>
    <property type="match status" value="1"/>
</dbReference>
<dbReference type="AlphaFoldDB" id="A0A2R4CA05"/>
<name>A0A2R4CA05_9BURK</name>
<gene>
    <name evidence="5" type="ORF">C9I28_12715</name>
</gene>
<organism evidence="5 6">
    <name type="scientific">Pseudoduganella armeniaca</name>
    <dbReference type="NCBI Taxonomy" id="2072590"/>
    <lineage>
        <taxon>Bacteria</taxon>
        <taxon>Pseudomonadati</taxon>
        <taxon>Pseudomonadota</taxon>
        <taxon>Betaproteobacteria</taxon>
        <taxon>Burkholderiales</taxon>
        <taxon>Oxalobacteraceae</taxon>
        <taxon>Telluria group</taxon>
        <taxon>Pseudoduganella</taxon>
    </lineage>
</organism>
<sequence length="157" mass="17571">MRAAKLPRLVRRTCQEDENLETSCGTLVVNGAGLLLLCHVTGTSHWDIPKGLLDAGETPLQAAARELFEEAGVVFDLSRYVDLGVFDYRRDKRLHLFRVAAGDELGDLSALRCTSFFPHRITGKPTPEADGYRWATAEEVRSLCWPRMAERLLAIGW</sequence>
<comment type="similarity">
    <text evidence="3">Belongs to the Nudix hydrolase family.</text>
</comment>
<evidence type="ECO:0000256" key="2">
    <source>
        <dbReference type="ARBA" id="ARBA00022801"/>
    </source>
</evidence>
<reference evidence="5 6" key="1">
    <citation type="submission" date="2018-03" db="EMBL/GenBank/DDBJ databases">
        <title>Massilia armeniaca sp. nov., isolated from desert soil.</title>
        <authorList>
            <person name="Huang H."/>
            <person name="Ren M."/>
        </authorList>
    </citation>
    <scope>NUCLEOTIDE SEQUENCE [LARGE SCALE GENOMIC DNA]</scope>
    <source>
        <strain evidence="5 6">ZMN-3</strain>
    </source>
</reference>
<dbReference type="PROSITE" id="PS51462">
    <property type="entry name" value="NUDIX"/>
    <property type="match status" value="1"/>
</dbReference>
<dbReference type="OrthoDB" id="5511555at2"/>
<dbReference type="EMBL" id="CP028324">
    <property type="protein sequence ID" value="AVR96464.1"/>
    <property type="molecule type" value="Genomic_DNA"/>
</dbReference>
<feature type="domain" description="Nudix hydrolase" evidence="4">
    <location>
        <begin position="19"/>
        <end position="157"/>
    </location>
</feature>
<accession>A0A2R4CA05</accession>